<feature type="compositionally biased region" description="Basic and acidic residues" evidence="3">
    <location>
        <begin position="414"/>
        <end position="425"/>
    </location>
</feature>
<dbReference type="SUPFAM" id="SSF51735">
    <property type="entry name" value="NAD(P)-binding Rossmann-fold domains"/>
    <property type="match status" value="1"/>
</dbReference>
<accession>A0ABQ4WAG6</accession>
<dbReference type="InterPro" id="IPR013328">
    <property type="entry name" value="6PGD_dom2"/>
</dbReference>
<dbReference type="Pfam" id="PF03446">
    <property type="entry name" value="NAD_binding_2"/>
    <property type="match status" value="1"/>
</dbReference>
<protein>
    <submittedName>
        <fullName evidence="6">Glyoxylate/succinic semialdehyde reductase 1</fullName>
    </submittedName>
</protein>
<dbReference type="Gene3D" id="3.40.50.720">
    <property type="entry name" value="NAD(P)-binding Rossmann-like Domain"/>
    <property type="match status" value="1"/>
</dbReference>
<proteinExistence type="inferred from homology"/>
<feature type="region of interest" description="Disordered" evidence="3">
    <location>
        <begin position="503"/>
        <end position="534"/>
    </location>
</feature>
<dbReference type="InterPro" id="IPR006115">
    <property type="entry name" value="6PGDH_NADP-bd"/>
</dbReference>
<feature type="coiled-coil region" evidence="2">
    <location>
        <begin position="637"/>
        <end position="667"/>
    </location>
</feature>
<organism evidence="6 7">
    <name type="scientific">Tanacetum coccineum</name>
    <dbReference type="NCBI Taxonomy" id="301880"/>
    <lineage>
        <taxon>Eukaryota</taxon>
        <taxon>Viridiplantae</taxon>
        <taxon>Streptophyta</taxon>
        <taxon>Embryophyta</taxon>
        <taxon>Tracheophyta</taxon>
        <taxon>Spermatophyta</taxon>
        <taxon>Magnoliopsida</taxon>
        <taxon>eudicotyledons</taxon>
        <taxon>Gunneridae</taxon>
        <taxon>Pentapetalae</taxon>
        <taxon>asterids</taxon>
        <taxon>campanulids</taxon>
        <taxon>Asterales</taxon>
        <taxon>Asteraceae</taxon>
        <taxon>Asteroideae</taxon>
        <taxon>Anthemideae</taxon>
        <taxon>Anthemidinae</taxon>
        <taxon>Tanacetum</taxon>
    </lineage>
</organism>
<dbReference type="PANTHER" id="PTHR43580:SF9">
    <property type="entry name" value="GLYOXYLATE_SUCCINIC SEMIALDEHYDE REDUCTASE 1"/>
    <property type="match status" value="1"/>
</dbReference>
<evidence type="ECO:0000256" key="2">
    <source>
        <dbReference type="SAM" id="Coils"/>
    </source>
</evidence>
<sequence>MEEIGFLGMGIMGKAMAVNLLKNGFKVTVWNRTLSKCDELKEHGASVGESPAAVIKKCKYTIGMLSDPPAALSVVFDKGGILEEICSGKGYIDMSTVDAETSSKISEAVTKKGGSFLEAPVSGSKKPAEDGQLVILAAGDKGLYETIIPAFDVLGKKSFFLGEVGNGAKMKLVVNMIMGSMMNAFSEGLVLADKSGLSSKTLLDVLDLGAIANPMFKMKGPSMIQNSYNPAFPLKHQQKDMRLALALGDENAVSMPVAAAANEAFKKARSTGLGDLDFSAVYEIFKSKRSDMIFCTIESKPLALPWGRTSRLDSDVRVNMGLLDYIRTADPRKVQAVEVQKREEQVKLLDSIKHCFVSLDAPAVVQQEGGSGSGAGPEVSAPSAEENVVAEDNIILVGTYLDLMDPEGDLTMAEKGDAARKQPEKAKRKKLLKQSDTLPAKRLRVDHPSLASGTGGKTLASLRRTIPEGSLLLGPSSQADVHTQVTVRSSRVADAPVYTAADTVTSSRGKTLAAPTSDVGGSSQPETSEESADSFYETAALNSEDAKRWYIPRWNITNDSLLDDGFSCRTLVDRVAPPPSGFFSTLRNMDYDQLFEEFNVGAARQICLESEVRSRTEHELELKEKLRAKYDARGVLLREKDVEIARLKSLVEEKETESAEVPRLRDQVSILTAEKSFLSAEVSALKSVVSQKDTNISFLDSRATYLKSALDDSQAACTEAKNLISTLTSERDGLAFEVSTLHSAFRDFKEKMEAQQEAQAQVLYNRVAELEAHVMDVSGRLEGEFYPTYLTALAGRRWLLTHGVWLAMVKCLKSPEYQGILGHALGRAVDFGMQEGLAAGHEHGVAETPLSAVTTYNPETAEANYLDAVRALEEADFPLVHLLKSKKDTGMNKVLDCFLLDGPLVDLPEAAYLQPCLEQLSVPIYHADVKAVVGETSLSFALLNVHTRAEGAKKHVAALRQLMVDIVSHPLSSQNLLGEASTSAAALSVEDLDTDEDLGSVVCMPQFEDPRFEILP</sequence>
<comment type="caution">
    <text evidence="6">The sequence shown here is derived from an EMBL/GenBank/DDBJ whole genome shotgun (WGS) entry which is preliminary data.</text>
</comment>
<feature type="region of interest" description="Disordered" evidence="3">
    <location>
        <begin position="414"/>
        <end position="460"/>
    </location>
</feature>
<dbReference type="Pfam" id="PF14833">
    <property type="entry name" value="NAD_binding_11"/>
    <property type="match status" value="1"/>
</dbReference>
<keyword evidence="7" id="KW-1185">Reference proteome</keyword>
<keyword evidence="2" id="KW-0175">Coiled coil</keyword>
<evidence type="ECO:0000259" key="5">
    <source>
        <dbReference type="Pfam" id="PF14833"/>
    </source>
</evidence>
<feature type="domain" description="3-hydroxyisobutyrate dehydrogenase-like NAD-binding" evidence="5">
    <location>
        <begin position="165"/>
        <end position="283"/>
    </location>
</feature>
<feature type="domain" description="6-phosphogluconate dehydrogenase NADP-binding" evidence="4">
    <location>
        <begin position="3"/>
        <end position="162"/>
    </location>
</feature>
<dbReference type="Gene3D" id="1.10.1040.10">
    <property type="entry name" value="N-(1-d-carboxylethyl)-l-norvaline Dehydrogenase, domain 2"/>
    <property type="match status" value="1"/>
</dbReference>
<dbReference type="Proteomes" id="UP001151760">
    <property type="component" value="Unassembled WGS sequence"/>
</dbReference>
<dbReference type="InterPro" id="IPR029154">
    <property type="entry name" value="HIBADH-like_NADP-bd"/>
</dbReference>
<dbReference type="InterPro" id="IPR036291">
    <property type="entry name" value="NAD(P)-bd_dom_sf"/>
</dbReference>
<dbReference type="PANTHER" id="PTHR43580">
    <property type="entry name" value="OXIDOREDUCTASE GLYR1-RELATED"/>
    <property type="match status" value="1"/>
</dbReference>
<name>A0ABQ4WAG6_9ASTR</name>
<evidence type="ECO:0000313" key="6">
    <source>
        <dbReference type="EMBL" id="GJS49858.1"/>
    </source>
</evidence>
<dbReference type="InterPro" id="IPR008927">
    <property type="entry name" value="6-PGluconate_DH-like_C_sf"/>
</dbReference>
<reference evidence="6" key="1">
    <citation type="journal article" date="2022" name="Int. J. Mol. Sci.">
        <title>Draft Genome of Tanacetum Coccineum: Genomic Comparison of Closely Related Tanacetum-Family Plants.</title>
        <authorList>
            <person name="Yamashiro T."/>
            <person name="Shiraishi A."/>
            <person name="Nakayama K."/>
            <person name="Satake H."/>
        </authorList>
    </citation>
    <scope>NUCLEOTIDE SEQUENCE</scope>
</reference>
<evidence type="ECO:0000313" key="7">
    <source>
        <dbReference type="Proteomes" id="UP001151760"/>
    </source>
</evidence>
<dbReference type="EMBL" id="BQNB010008474">
    <property type="protein sequence ID" value="GJS49858.1"/>
    <property type="molecule type" value="Genomic_DNA"/>
</dbReference>
<evidence type="ECO:0000259" key="4">
    <source>
        <dbReference type="Pfam" id="PF03446"/>
    </source>
</evidence>
<dbReference type="SUPFAM" id="SSF48179">
    <property type="entry name" value="6-phosphogluconate dehydrogenase C-terminal domain-like"/>
    <property type="match status" value="1"/>
</dbReference>
<evidence type="ECO:0000256" key="3">
    <source>
        <dbReference type="SAM" id="MobiDB-lite"/>
    </source>
</evidence>
<reference evidence="6" key="2">
    <citation type="submission" date="2022-01" db="EMBL/GenBank/DDBJ databases">
        <authorList>
            <person name="Yamashiro T."/>
            <person name="Shiraishi A."/>
            <person name="Satake H."/>
            <person name="Nakayama K."/>
        </authorList>
    </citation>
    <scope>NUCLEOTIDE SEQUENCE</scope>
</reference>
<dbReference type="InterPro" id="IPR051265">
    <property type="entry name" value="HIBADH-related_NP60_sf"/>
</dbReference>
<comment type="similarity">
    <text evidence="1">Belongs to the HIBADH-related family. NP60 subfamily.</text>
</comment>
<evidence type="ECO:0000256" key="1">
    <source>
        <dbReference type="ARBA" id="ARBA00007598"/>
    </source>
</evidence>
<gene>
    <name evidence="6" type="ORF">Tco_0599979</name>
</gene>